<dbReference type="EMBL" id="OX465086">
    <property type="protein sequence ID" value="CAI9266224.1"/>
    <property type="molecule type" value="Genomic_DNA"/>
</dbReference>
<feature type="region of interest" description="Disordered" evidence="1">
    <location>
        <begin position="279"/>
        <end position="300"/>
    </location>
</feature>
<gene>
    <name evidence="2" type="ORF">LSALG_LOCUS6792</name>
</gene>
<feature type="compositionally biased region" description="Low complexity" evidence="1">
    <location>
        <begin position="26"/>
        <end position="44"/>
    </location>
</feature>
<feature type="region of interest" description="Disordered" evidence="1">
    <location>
        <begin position="18"/>
        <end position="86"/>
    </location>
</feature>
<evidence type="ECO:0000256" key="1">
    <source>
        <dbReference type="SAM" id="MobiDB-lite"/>
    </source>
</evidence>
<name>A0AA35UX53_LACSI</name>
<dbReference type="AlphaFoldDB" id="A0AA35UX53"/>
<evidence type="ECO:0000313" key="3">
    <source>
        <dbReference type="Proteomes" id="UP001177003"/>
    </source>
</evidence>
<reference evidence="2" key="1">
    <citation type="submission" date="2023-04" db="EMBL/GenBank/DDBJ databases">
        <authorList>
            <person name="Vijverberg K."/>
            <person name="Xiong W."/>
            <person name="Schranz E."/>
        </authorList>
    </citation>
    <scope>NUCLEOTIDE SEQUENCE</scope>
</reference>
<dbReference type="Proteomes" id="UP001177003">
    <property type="component" value="Chromosome 0"/>
</dbReference>
<proteinExistence type="predicted"/>
<evidence type="ECO:0000313" key="2">
    <source>
        <dbReference type="EMBL" id="CAI9266224.1"/>
    </source>
</evidence>
<protein>
    <submittedName>
        <fullName evidence="2">Uncharacterized protein</fullName>
    </submittedName>
</protein>
<feature type="region of interest" description="Disordered" evidence="1">
    <location>
        <begin position="235"/>
        <end position="261"/>
    </location>
</feature>
<keyword evidence="3" id="KW-1185">Reference proteome</keyword>
<organism evidence="2 3">
    <name type="scientific">Lactuca saligna</name>
    <name type="common">Willowleaf lettuce</name>
    <dbReference type="NCBI Taxonomy" id="75948"/>
    <lineage>
        <taxon>Eukaryota</taxon>
        <taxon>Viridiplantae</taxon>
        <taxon>Streptophyta</taxon>
        <taxon>Embryophyta</taxon>
        <taxon>Tracheophyta</taxon>
        <taxon>Spermatophyta</taxon>
        <taxon>Magnoliopsida</taxon>
        <taxon>eudicotyledons</taxon>
        <taxon>Gunneridae</taxon>
        <taxon>Pentapetalae</taxon>
        <taxon>asterids</taxon>
        <taxon>campanulids</taxon>
        <taxon>Asterales</taxon>
        <taxon>Asteraceae</taxon>
        <taxon>Cichorioideae</taxon>
        <taxon>Cichorieae</taxon>
        <taxon>Lactucinae</taxon>
        <taxon>Lactuca</taxon>
    </lineage>
</organism>
<sequence length="314" mass="34286">MKFIFQGLYPLEKFGKFTELDETPESYESSEQTSSEQTSAEKSTPSNIVIDVSEDEETEKEDSPTPKVQTVSKHEKELSDDQVGGEMSIGEARSDSLDDLDLTGFDCNDIAASLASSANVVSHENLYTIFHNVDDFVLQTTETRKSSETFKMRTPTSKQMVSTSIPMEMVMGCSPPVPVSPTSEPFVRVFSPEADQPLSKRRRLDARQSELIAILVSGLLTPPITATTTRLTTTKMFPTGPSSTFDVGGSSAPPGFSVPRYSRDATSERLVLHMDEEQLLSPDPRGKGVSIEEGGARDDNLTLAGLQKEISVLS</sequence>
<accession>A0AA35UX53</accession>